<protein>
    <submittedName>
        <fullName evidence="1">Uncharacterized protein</fullName>
    </submittedName>
</protein>
<evidence type="ECO:0000313" key="1">
    <source>
        <dbReference type="EMBL" id="GAA5062666.1"/>
    </source>
</evidence>
<comment type="caution">
    <text evidence="1">The sequence shown here is derived from an EMBL/GenBank/DDBJ whole genome shotgun (WGS) entry which is preliminary data.</text>
</comment>
<sequence length="68" mass="8228">MDAARLLYFMATIVYQGADDTVSEEIDDEKLNYREDHWQIHHGDDEYTYIPRERVYTVKMTDPHFENE</sequence>
<dbReference type="EMBL" id="BAABKX010000022">
    <property type="protein sequence ID" value="GAA5062666.1"/>
    <property type="molecule type" value="Genomic_DNA"/>
</dbReference>
<gene>
    <name evidence="1" type="ORF">GCM10025751_50310</name>
</gene>
<organism evidence="1 2">
    <name type="scientific">Haladaptatus pallidirubidus</name>
    <dbReference type="NCBI Taxonomy" id="1008152"/>
    <lineage>
        <taxon>Archaea</taxon>
        <taxon>Methanobacteriati</taxon>
        <taxon>Methanobacteriota</taxon>
        <taxon>Stenosarchaea group</taxon>
        <taxon>Halobacteria</taxon>
        <taxon>Halobacteriales</taxon>
        <taxon>Haladaptataceae</taxon>
        <taxon>Haladaptatus</taxon>
    </lineage>
</organism>
<name>A0AAV3UQK5_9EURY</name>
<evidence type="ECO:0000313" key="2">
    <source>
        <dbReference type="Proteomes" id="UP001501729"/>
    </source>
</evidence>
<keyword evidence="2" id="KW-1185">Reference proteome</keyword>
<reference evidence="1 2" key="1">
    <citation type="journal article" date="2019" name="Int. J. Syst. Evol. Microbiol.">
        <title>The Global Catalogue of Microorganisms (GCM) 10K type strain sequencing project: providing services to taxonomists for standard genome sequencing and annotation.</title>
        <authorList>
            <consortium name="The Broad Institute Genomics Platform"/>
            <consortium name="The Broad Institute Genome Sequencing Center for Infectious Disease"/>
            <person name="Wu L."/>
            <person name="Ma J."/>
        </authorList>
    </citation>
    <scope>NUCLEOTIDE SEQUENCE [LARGE SCALE GENOMIC DNA]</scope>
    <source>
        <strain evidence="1 2">JCM 17504</strain>
    </source>
</reference>
<accession>A0AAV3UQK5</accession>
<dbReference type="Proteomes" id="UP001501729">
    <property type="component" value="Unassembled WGS sequence"/>
</dbReference>
<dbReference type="AlphaFoldDB" id="A0AAV3UQK5"/>
<proteinExistence type="predicted"/>